<dbReference type="Proteomes" id="UP000518206">
    <property type="component" value="Unassembled WGS sequence"/>
</dbReference>
<evidence type="ECO:0000313" key="3">
    <source>
        <dbReference type="EMBL" id="MBB2924613.1"/>
    </source>
</evidence>
<comment type="caution">
    <text evidence="3">The sequence shown here is derived from an EMBL/GenBank/DDBJ whole genome shotgun (WGS) entry which is preliminary data.</text>
</comment>
<dbReference type="RefSeq" id="WP_183297375.1">
    <property type="nucleotide sequence ID" value="NZ_JACHVX010000005.1"/>
</dbReference>
<feature type="transmembrane region" description="Helical" evidence="2">
    <location>
        <begin position="100"/>
        <end position="126"/>
    </location>
</feature>
<evidence type="ECO:0000313" key="4">
    <source>
        <dbReference type="Proteomes" id="UP000518206"/>
    </source>
</evidence>
<reference evidence="3 4" key="2">
    <citation type="submission" date="2020-08" db="EMBL/GenBank/DDBJ databases">
        <authorList>
            <person name="Partida-Martinez L."/>
            <person name="Huntemann M."/>
            <person name="Clum A."/>
            <person name="Wang J."/>
            <person name="Palaniappan K."/>
            <person name="Ritter S."/>
            <person name="Chen I.-M."/>
            <person name="Stamatis D."/>
            <person name="Reddy T."/>
            <person name="O'Malley R."/>
            <person name="Daum C."/>
            <person name="Shapiro N."/>
            <person name="Ivanova N."/>
            <person name="Kyrpides N."/>
            <person name="Woyke T."/>
        </authorList>
    </citation>
    <scope>NUCLEOTIDE SEQUENCE [LARGE SCALE GENOMIC DNA]</scope>
    <source>
        <strain evidence="3 4">RAS26</strain>
    </source>
</reference>
<keyword evidence="2" id="KW-0472">Membrane</keyword>
<feature type="region of interest" description="Disordered" evidence="1">
    <location>
        <begin position="1"/>
        <end position="22"/>
    </location>
</feature>
<reference evidence="3 4" key="1">
    <citation type="submission" date="2020-08" db="EMBL/GenBank/DDBJ databases">
        <title>The Agave Microbiome: Exploring the role of microbial communities in plant adaptations to desert environments.</title>
        <authorList>
            <person name="Partida-Martinez L.P."/>
        </authorList>
    </citation>
    <scope>NUCLEOTIDE SEQUENCE [LARGE SCALE GENOMIC DNA]</scope>
    <source>
        <strain evidence="3 4">RAS26</strain>
    </source>
</reference>
<dbReference type="AlphaFoldDB" id="A0A7W4UI66"/>
<feature type="transmembrane region" description="Helical" evidence="2">
    <location>
        <begin position="170"/>
        <end position="189"/>
    </location>
</feature>
<organism evidence="3 4">
    <name type="scientific">Cellulomonas cellasea</name>
    <dbReference type="NCBI Taxonomy" id="43670"/>
    <lineage>
        <taxon>Bacteria</taxon>
        <taxon>Bacillati</taxon>
        <taxon>Actinomycetota</taxon>
        <taxon>Actinomycetes</taxon>
        <taxon>Micrococcales</taxon>
        <taxon>Cellulomonadaceae</taxon>
        <taxon>Cellulomonas</taxon>
    </lineage>
</organism>
<accession>A0A7W4UI66</accession>
<feature type="transmembrane region" description="Helical" evidence="2">
    <location>
        <begin position="138"/>
        <end position="158"/>
    </location>
</feature>
<sequence>MTRDLVLPADPPPTGPAPGALPRELWAAPVDAPALGAERLDGTGWVGRTGPPDRLVAMLHAVLTGIVAGVLLGALCGGTVLSSSTLGGGSTDTSGSAVVIAVYGAVVGAFVGVWVGTLVGSANGLAVAALPDHRATRAGAALTHAAVSGLGGLLVAVVAPYPEWITRNPFGFAGLCALVYGALALTAPVRRPRAARPRRP</sequence>
<gene>
    <name evidence="3" type="ORF">FHR80_003546</name>
</gene>
<proteinExistence type="predicted"/>
<evidence type="ECO:0000256" key="2">
    <source>
        <dbReference type="SAM" id="Phobius"/>
    </source>
</evidence>
<dbReference type="EMBL" id="JACHVX010000005">
    <property type="protein sequence ID" value="MBB2924613.1"/>
    <property type="molecule type" value="Genomic_DNA"/>
</dbReference>
<evidence type="ECO:0000256" key="1">
    <source>
        <dbReference type="SAM" id="MobiDB-lite"/>
    </source>
</evidence>
<name>A0A7W4UI66_9CELL</name>
<keyword evidence="2" id="KW-1133">Transmembrane helix</keyword>
<feature type="transmembrane region" description="Helical" evidence="2">
    <location>
        <begin position="55"/>
        <end position="80"/>
    </location>
</feature>
<protein>
    <submittedName>
        <fullName evidence="3">Uncharacterized protein</fullName>
    </submittedName>
</protein>
<keyword evidence="2" id="KW-0812">Transmembrane</keyword>